<proteinExistence type="predicted"/>
<dbReference type="EMBL" id="QHLQ01000025">
    <property type="protein sequence ID" value="NIZ63014.1"/>
    <property type="molecule type" value="Genomic_DNA"/>
</dbReference>
<protein>
    <submittedName>
        <fullName evidence="3">Nucleotidyltransferase family protein</fullName>
    </submittedName>
</protein>
<dbReference type="CDD" id="cd04182">
    <property type="entry name" value="GT_2_like_f"/>
    <property type="match status" value="1"/>
</dbReference>
<dbReference type="SUPFAM" id="SSF53448">
    <property type="entry name" value="Nucleotide-diphospho-sugar transferases"/>
    <property type="match status" value="1"/>
</dbReference>
<accession>A0ABX0WBI3</accession>
<name>A0ABX0WBI3_9RHOB</name>
<dbReference type="RefSeq" id="WP_167685620.1">
    <property type="nucleotide sequence ID" value="NZ_QHLQ01000025.1"/>
</dbReference>
<dbReference type="Pfam" id="PF12804">
    <property type="entry name" value="NTP_transf_3"/>
    <property type="match status" value="1"/>
</dbReference>
<dbReference type="InterPro" id="IPR025877">
    <property type="entry name" value="MobA-like_NTP_Trfase"/>
</dbReference>
<sequence length="194" mass="20995">MPPLAILLLAAGSSSRMAPRDKLLEHVNGEPLIALLTRRANLTGLPCYVTLPHQSHPRAKWIGEAIPIQVPDASEGMAASIRAGVSALPDHIEAVMILPTDMPEIDCQDLMHMAAQYQNSDGPILRASTADGMPGHPVLFPRRYFEALLALKGDSGARSILVNEPVQLIALPGLHATTDLDTLEAWVKWRADHN</sequence>
<dbReference type="PANTHER" id="PTHR43777">
    <property type="entry name" value="MOLYBDENUM COFACTOR CYTIDYLYLTRANSFERASE"/>
    <property type="match status" value="1"/>
</dbReference>
<gene>
    <name evidence="3" type="ORF">DL239_18780</name>
</gene>
<keyword evidence="1" id="KW-0460">Magnesium</keyword>
<evidence type="ECO:0000256" key="1">
    <source>
        <dbReference type="ARBA" id="ARBA00022842"/>
    </source>
</evidence>
<dbReference type="Proteomes" id="UP001429564">
    <property type="component" value="Unassembled WGS sequence"/>
</dbReference>
<evidence type="ECO:0000259" key="2">
    <source>
        <dbReference type="Pfam" id="PF12804"/>
    </source>
</evidence>
<organism evidence="3 4">
    <name type="scientific">Parasedimentitalea denitrificans</name>
    <dbReference type="NCBI Taxonomy" id="2211118"/>
    <lineage>
        <taxon>Bacteria</taxon>
        <taxon>Pseudomonadati</taxon>
        <taxon>Pseudomonadota</taxon>
        <taxon>Alphaproteobacteria</taxon>
        <taxon>Rhodobacterales</taxon>
        <taxon>Paracoccaceae</taxon>
        <taxon>Parasedimentitalea</taxon>
    </lineage>
</organism>
<comment type="caution">
    <text evidence="3">The sequence shown here is derived from an EMBL/GenBank/DDBJ whole genome shotgun (WGS) entry which is preliminary data.</text>
</comment>
<reference evidence="3 4" key="1">
    <citation type="submission" date="2018-05" db="EMBL/GenBank/DDBJ databases">
        <authorList>
            <person name="Zhang Y.-J."/>
        </authorList>
    </citation>
    <scope>NUCLEOTIDE SEQUENCE [LARGE SCALE GENOMIC DNA]</scope>
    <source>
        <strain evidence="3 4">CY04</strain>
    </source>
</reference>
<dbReference type="InterPro" id="IPR029044">
    <property type="entry name" value="Nucleotide-diphossugar_trans"/>
</dbReference>
<evidence type="ECO:0000313" key="3">
    <source>
        <dbReference type="EMBL" id="NIZ63014.1"/>
    </source>
</evidence>
<evidence type="ECO:0000313" key="4">
    <source>
        <dbReference type="Proteomes" id="UP001429564"/>
    </source>
</evidence>
<keyword evidence="4" id="KW-1185">Reference proteome</keyword>
<dbReference type="Gene3D" id="3.90.550.10">
    <property type="entry name" value="Spore Coat Polysaccharide Biosynthesis Protein SpsA, Chain A"/>
    <property type="match status" value="1"/>
</dbReference>
<dbReference type="PANTHER" id="PTHR43777:SF1">
    <property type="entry name" value="MOLYBDENUM COFACTOR CYTIDYLYLTRANSFERASE"/>
    <property type="match status" value="1"/>
</dbReference>
<feature type="domain" description="MobA-like NTP transferase" evidence="2">
    <location>
        <begin position="7"/>
        <end position="162"/>
    </location>
</feature>